<accession>A0A8S1RI27</accession>
<proteinExistence type="predicted"/>
<dbReference type="EMBL" id="CAJJDN010000181">
    <property type="protein sequence ID" value="CAD8127936.1"/>
    <property type="molecule type" value="Genomic_DNA"/>
</dbReference>
<name>A0A8S1RI27_9CILI</name>
<dbReference type="Proteomes" id="UP000692954">
    <property type="component" value="Unassembled WGS sequence"/>
</dbReference>
<organism evidence="1 2">
    <name type="scientific">Paramecium sonneborni</name>
    <dbReference type="NCBI Taxonomy" id="65129"/>
    <lineage>
        <taxon>Eukaryota</taxon>
        <taxon>Sar</taxon>
        <taxon>Alveolata</taxon>
        <taxon>Ciliophora</taxon>
        <taxon>Intramacronucleata</taxon>
        <taxon>Oligohymenophorea</taxon>
        <taxon>Peniculida</taxon>
        <taxon>Parameciidae</taxon>
        <taxon>Paramecium</taxon>
    </lineage>
</organism>
<sequence>MKQIPGLKHDGSYLLIIKHDKNKANYVCDECCLEWEEQQIKDELVKLIHIKKAFRSQNKLFKNLICYLTSRSFLPIQINMMTKP</sequence>
<reference evidence="1" key="1">
    <citation type="submission" date="2021-01" db="EMBL/GenBank/DDBJ databases">
        <authorList>
            <consortium name="Genoscope - CEA"/>
            <person name="William W."/>
        </authorList>
    </citation>
    <scope>NUCLEOTIDE SEQUENCE</scope>
</reference>
<protein>
    <submittedName>
        <fullName evidence="1">Uncharacterized protein</fullName>
    </submittedName>
</protein>
<keyword evidence="2" id="KW-1185">Reference proteome</keyword>
<evidence type="ECO:0000313" key="2">
    <source>
        <dbReference type="Proteomes" id="UP000692954"/>
    </source>
</evidence>
<comment type="caution">
    <text evidence="1">The sequence shown here is derived from an EMBL/GenBank/DDBJ whole genome shotgun (WGS) entry which is preliminary data.</text>
</comment>
<evidence type="ECO:0000313" key="1">
    <source>
        <dbReference type="EMBL" id="CAD8127936.1"/>
    </source>
</evidence>
<gene>
    <name evidence="1" type="ORF">PSON_ATCC_30995.1.T1810063</name>
</gene>
<dbReference type="AlphaFoldDB" id="A0A8S1RI27"/>